<dbReference type="Proteomes" id="UP000600247">
    <property type="component" value="Unassembled WGS sequence"/>
</dbReference>
<dbReference type="RefSeq" id="WP_188888376.1">
    <property type="nucleotide sequence ID" value="NZ_BMHY01000002.1"/>
</dbReference>
<proteinExistence type="predicted"/>
<evidence type="ECO:0000313" key="2">
    <source>
        <dbReference type="Proteomes" id="UP000600247"/>
    </source>
</evidence>
<accession>A0A917H0I8</accession>
<name>A0A917H0I8_9BACL</name>
<comment type="caution">
    <text evidence="1">The sequence shown here is derived from an EMBL/GenBank/DDBJ whole genome shotgun (WGS) entry which is preliminary data.</text>
</comment>
<keyword evidence="2" id="KW-1185">Reference proteome</keyword>
<evidence type="ECO:0008006" key="3">
    <source>
        <dbReference type="Google" id="ProtNLM"/>
    </source>
</evidence>
<dbReference type="EMBL" id="BMHY01000002">
    <property type="protein sequence ID" value="GGG62940.1"/>
    <property type="molecule type" value="Genomic_DNA"/>
</dbReference>
<protein>
    <recommendedName>
        <fullName evidence="3">DNA/RNA helicase</fullName>
    </recommendedName>
</protein>
<dbReference type="AlphaFoldDB" id="A0A917H0I8"/>
<sequence length="130" mass="14276">MRVSSAILFDFADAASASVACDTLQELGYEPMLHEGNRVHIHVDGEDLTSALEIAQTYGGKLVEQASISSEAVTNTAYSLDAITIPAHVVNEDLNAQDELDEELHNWNDDADEYRDEFKPDDGSYNHFSG</sequence>
<evidence type="ECO:0000313" key="1">
    <source>
        <dbReference type="EMBL" id="GGG62940.1"/>
    </source>
</evidence>
<organism evidence="1 2">
    <name type="scientific">Paenibacillus radicis</name>
    <name type="common">ex Gao et al. 2016</name>
    <dbReference type="NCBI Taxonomy" id="1737354"/>
    <lineage>
        <taxon>Bacteria</taxon>
        <taxon>Bacillati</taxon>
        <taxon>Bacillota</taxon>
        <taxon>Bacilli</taxon>
        <taxon>Bacillales</taxon>
        <taxon>Paenibacillaceae</taxon>
        <taxon>Paenibacillus</taxon>
    </lineage>
</organism>
<gene>
    <name evidence="1" type="ORF">GCM10010918_15960</name>
</gene>
<reference evidence="1 2" key="1">
    <citation type="journal article" date="2014" name="Int. J. Syst. Evol. Microbiol.">
        <title>Complete genome sequence of Corynebacterium casei LMG S-19264T (=DSM 44701T), isolated from a smear-ripened cheese.</title>
        <authorList>
            <consortium name="US DOE Joint Genome Institute (JGI-PGF)"/>
            <person name="Walter F."/>
            <person name="Albersmeier A."/>
            <person name="Kalinowski J."/>
            <person name="Ruckert C."/>
        </authorList>
    </citation>
    <scope>NUCLEOTIDE SEQUENCE [LARGE SCALE GENOMIC DNA]</scope>
    <source>
        <strain evidence="1 2">CGMCC 1.15286</strain>
    </source>
</reference>